<sequence length="155" mass="17293">MDLTFIETILHDTVFRNTTVRIGDEKATFCIYSAMNHIHAARATQEEKIFFTLYHSTAETGDILPPPYGVLHIPACSVIKSWHTGSTIVRNSSPCIGRHPKGAYKSAVWWMHVLVITPGGGCYTQWAIWTTRRAPTLLLCIRVVPGPRCISPMLG</sequence>
<keyword evidence="2" id="KW-1185">Reference proteome</keyword>
<evidence type="ECO:0000313" key="2">
    <source>
        <dbReference type="Proteomes" id="UP000002035"/>
    </source>
</evidence>
<dbReference type="GeneID" id="9224957"/>
<evidence type="ECO:0000313" key="1">
    <source>
        <dbReference type="EMBL" id="EEQ32760.1"/>
    </source>
</evidence>
<protein>
    <submittedName>
        <fullName evidence="1">Uncharacterized protein</fullName>
    </submittedName>
</protein>
<name>C5FSA7_ARTOC</name>
<dbReference type="RefSeq" id="XP_002845710.1">
    <property type="nucleotide sequence ID" value="XM_002845664.1"/>
</dbReference>
<reference evidence="2" key="1">
    <citation type="journal article" date="2012" name="MBio">
        <title>Comparative genome analysis of Trichophyton rubrum and related dermatophytes reveals candidate genes involved in infection.</title>
        <authorList>
            <person name="Martinez D.A."/>
            <person name="Oliver B.G."/>
            <person name="Graeser Y."/>
            <person name="Goldberg J.M."/>
            <person name="Li W."/>
            <person name="Martinez-Rossi N.M."/>
            <person name="Monod M."/>
            <person name="Shelest E."/>
            <person name="Barton R.C."/>
            <person name="Birch E."/>
            <person name="Brakhage A.A."/>
            <person name="Chen Z."/>
            <person name="Gurr S.J."/>
            <person name="Heiman D."/>
            <person name="Heitman J."/>
            <person name="Kosti I."/>
            <person name="Rossi A."/>
            <person name="Saif S."/>
            <person name="Samalova M."/>
            <person name="Saunders C.W."/>
            <person name="Shea T."/>
            <person name="Summerbell R.C."/>
            <person name="Xu J."/>
            <person name="Young S."/>
            <person name="Zeng Q."/>
            <person name="Birren B.W."/>
            <person name="Cuomo C.A."/>
            <person name="White T.C."/>
        </authorList>
    </citation>
    <scope>NUCLEOTIDE SEQUENCE [LARGE SCALE GENOMIC DNA]</scope>
    <source>
        <strain evidence="2">ATCC MYA-4605 / CBS 113480</strain>
    </source>
</reference>
<dbReference type="EMBL" id="DS995705">
    <property type="protein sequence ID" value="EEQ32760.1"/>
    <property type="molecule type" value="Genomic_DNA"/>
</dbReference>
<accession>C5FSA7</accession>
<dbReference type="Proteomes" id="UP000002035">
    <property type="component" value="Unassembled WGS sequence"/>
</dbReference>
<proteinExistence type="predicted"/>
<dbReference type="AlphaFoldDB" id="C5FSA7"/>
<dbReference type="VEuPathDB" id="FungiDB:MCYG_05579"/>
<organism evidence="1 2">
    <name type="scientific">Arthroderma otae (strain ATCC MYA-4605 / CBS 113480)</name>
    <name type="common">Microsporum canis</name>
    <dbReference type="NCBI Taxonomy" id="554155"/>
    <lineage>
        <taxon>Eukaryota</taxon>
        <taxon>Fungi</taxon>
        <taxon>Dikarya</taxon>
        <taxon>Ascomycota</taxon>
        <taxon>Pezizomycotina</taxon>
        <taxon>Eurotiomycetes</taxon>
        <taxon>Eurotiomycetidae</taxon>
        <taxon>Onygenales</taxon>
        <taxon>Arthrodermataceae</taxon>
        <taxon>Microsporum</taxon>
    </lineage>
</organism>
<gene>
    <name evidence="1" type="ORF">MCYG_05579</name>
</gene>
<dbReference type="HOGENOM" id="CLU_1695061_0_0_1"/>